<dbReference type="PANTHER" id="PTHR11835:SF79">
    <property type="entry name" value="ISOCITRATE DEHYDROGENASE [NAD] REGULATORY SUBUNIT 3, MITOCHONDRIAL"/>
    <property type="match status" value="1"/>
</dbReference>
<protein>
    <recommendedName>
        <fullName evidence="2">Isopropylmalate dehydrogenase-like domain-containing protein</fullName>
    </recommendedName>
</protein>
<dbReference type="PANTHER" id="PTHR11835">
    <property type="entry name" value="DECARBOXYLATING DEHYDROGENASES-ISOCITRATE, ISOPROPYLMALATE, TARTRATE"/>
    <property type="match status" value="1"/>
</dbReference>
<dbReference type="Proteomes" id="UP000657918">
    <property type="component" value="Unassembled WGS sequence"/>
</dbReference>
<feature type="domain" description="Isopropylmalate dehydrogenase-like" evidence="2">
    <location>
        <begin position="3"/>
        <end position="186"/>
    </location>
</feature>
<dbReference type="SUPFAM" id="SSF53659">
    <property type="entry name" value="Isocitrate/Isopropylmalate dehydrogenase-like"/>
    <property type="match status" value="1"/>
</dbReference>
<dbReference type="SMART" id="SM01329">
    <property type="entry name" value="Iso_dh"/>
    <property type="match status" value="1"/>
</dbReference>
<dbReference type="GO" id="GO:0005739">
    <property type="term" value="C:mitochondrion"/>
    <property type="evidence" value="ECO:0007669"/>
    <property type="project" value="TreeGrafter"/>
</dbReference>
<comment type="caution">
    <text evidence="3">The sequence shown here is derived from an EMBL/GenBank/DDBJ whole genome shotgun (WGS) entry which is preliminary data.</text>
</comment>
<dbReference type="GO" id="GO:0004449">
    <property type="term" value="F:isocitrate dehydrogenase (NAD+) activity"/>
    <property type="evidence" value="ECO:0007669"/>
    <property type="project" value="TreeGrafter"/>
</dbReference>
<dbReference type="GO" id="GO:0006099">
    <property type="term" value="P:tricarboxylic acid cycle"/>
    <property type="evidence" value="ECO:0007669"/>
    <property type="project" value="TreeGrafter"/>
</dbReference>
<keyword evidence="4" id="KW-1185">Reference proteome</keyword>
<gene>
    <name evidence="3" type="ORF">SADUNF_Sadunf07G0059400</name>
</gene>
<sequence>MKNIVKQVMEALHVPMYSEKYNIHGNMMRVPSEVIEYINKNKVCLKRRLATPMGGGVSSLNVQLRKELDLYASLVNCFNLLGLPTSAKSALQNMLFEHAYLNNRKKVTVVHKENIMKLTNGLILESCREVAIKYPRIKYNKLLWTIVTPNLYGNLIVNTIASIAGGTRVMPGGVWLKRMRAKSESEK</sequence>
<evidence type="ECO:0000313" key="4">
    <source>
        <dbReference type="Proteomes" id="UP000657918"/>
    </source>
</evidence>
<evidence type="ECO:0000313" key="3">
    <source>
        <dbReference type="EMBL" id="KAF9678672.1"/>
    </source>
</evidence>
<accession>A0A835K0B5</accession>
<reference evidence="3 4" key="1">
    <citation type="submission" date="2020-10" db="EMBL/GenBank/DDBJ databases">
        <title>Plant Genome Project.</title>
        <authorList>
            <person name="Zhang R.-G."/>
        </authorList>
    </citation>
    <scope>NUCLEOTIDE SEQUENCE [LARGE SCALE GENOMIC DNA]</scope>
    <source>
        <strain evidence="3">FAFU-HL-1</strain>
        <tissue evidence="3">Leaf</tissue>
    </source>
</reference>
<dbReference type="OrthoDB" id="10261637at2759"/>
<proteinExistence type="inferred from homology"/>
<name>A0A835K0B5_9ROSI</name>
<dbReference type="EMBL" id="JADGMS010000007">
    <property type="protein sequence ID" value="KAF9678672.1"/>
    <property type="molecule type" value="Genomic_DNA"/>
</dbReference>
<comment type="similarity">
    <text evidence="1">Belongs to the isocitrate and isopropylmalate dehydrogenases family.</text>
</comment>
<dbReference type="InterPro" id="IPR024084">
    <property type="entry name" value="IsoPropMal-DH-like_dom"/>
</dbReference>
<evidence type="ECO:0000256" key="1">
    <source>
        <dbReference type="ARBA" id="ARBA00007769"/>
    </source>
</evidence>
<dbReference type="GO" id="GO:0006102">
    <property type="term" value="P:isocitrate metabolic process"/>
    <property type="evidence" value="ECO:0007669"/>
    <property type="project" value="TreeGrafter"/>
</dbReference>
<evidence type="ECO:0000259" key="2">
    <source>
        <dbReference type="SMART" id="SM01329"/>
    </source>
</evidence>
<dbReference type="AlphaFoldDB" id="A0A835K0B5"/>
<organism evidence="3 4">
    <name type="scientific">Salix dunnii</name>
    <dbReference type="NCBI Taxonomy" id="1413687"/>
    <lineage>
        <taxon>Eukaryota</taxon>
        <taxon>Viridiplantae</taxon>
        <taxon>Streptophyta</taxon>
        <taxon>Embryophyta</taxon>
        <taxon>Tracheophyta</taxon>
        <taxon>Spermatophyta</taxon>
        <taxon>Magnoliopsida</taxon>
        <taxon>eudicotyledons</taxon>
        <taxon>Gunneridae</taxon>
        <taxon>Pentapetalae</taxon>
        <taxon>rosids</taxon>
        <taxon>fabids</taxon>
        <taxon>Malpighiales</taxon>
        <taxon>Salicaceae</taxon>
        <taxon>Saliceae</taxon>
        <taxon>Salix</taxon>
    </lineage>
</organism>
<dbReference type="Gene3D" id="3.40.718.10">
    <property type="entry name" value="Isopropylmalate Dehydrogenase"/>
    <property type="match status" value="2"/>
</dbReference>